<evidence type="ECO:0000313" key="3">
    <source>
        <dbReference type="Proteomes" id="UP001357223"/>
    </source>
</evidence>
<dbReference type="Proteomes" id="UP001357223">
    <property type="component" value="Chromosome"/>
</dbReference>
<feature type="region of interest" description="Disordered" evidence="1">
    <location>
        <begin position="279"/>
        <end position="300"/>
    </location>
</feature>
<evidence type="ECO:0000313" key="2">
    <source>
        <dbReference type="EMBL" id="WVX78815.1"/>
    </source>
</evidence>
<keyword evidence="3" id="KW-1185">Reference proteome</keyword>
<protein>
    <recommendedName>
        <fullName evidence="4">Protein kinase domain-containing protein</fullName>
    </recommendedName>
</protein>
<dbReference type="EMBL" id="CP137640">
    <property type="protein sequence ID" value="WVX78815.1"/>
    <property type="molecule type" value="Genomic_DNA"/>
</dbReference>
<proteinExistence type="predicted"/>
<dbReference type="SUPFAM" id="SSF56112">
    <property type="entry name" value="Protein kinase-like (PK-like)"/>
    <property type="match status" value="1"/>
</dbReference>
<organism evidence="2 3">
    <name type="scientific">Niallia oryzisoli</name>
    <dbReference type="NCBI Taxonomy" id="1737571"/>
    <lineage>
        <taxon>Bacteria</taxon>
        <taxon>Bacillati</taxon>
        <taxon>Bacillota</taxon>
        <taxon>Bacilli</taxon>
        <taxon>Bacillales</taxon>
        <taxon>Bacillaceae</taxon>
        <taxon>Niallia</taxon>
    </lineage>
</organism>
<dbReference type="InterPro" id="IPR011009">
    <property type="entry name" value="Kinase-like_dom_sf"/>
</dbReference>
<evidence type="ECO:0000256" key="1">
    <source>
        <dbReference type="SAM" id="MobiDB-lite"/>
    </source>
</evidence>
<name>A0ABZ2CA53_9BACI</name>
<gene>
    <name evidence="2" type="ORF">R4Z09_15985</name>
</gene>
<reference evidence="2 3" key="1">
    <citation type="submission" date="2023-10" db="EMBL/GenBank/DDBJ databases">
        <title>Niallia locisalis sp.nov. isolated from a salt pond sample.</title>
        <authorList>
            <person name="Li X.-J."/>
            <person name="Dong L."/>
        </authorList>
    </citation>
    <scope>NUCLEOTIDE SEQUENCE [LARGE SCALE GENOMIC DNA]</scope>
    <source>
        <strain evidence="2 3">DSM 29761</strain>
    </source>
</reference>
<evidence type="ECO:0008006" key="4">
    <source>
        <dbReference type="Google" id="ProtNLM"/>
    </source>
</evidence>
<feature type="compositionally biased region" description="Basic and acidic residues" evidence="1">
    <location>
        <begin position="279"/>
        <end position="290"/>
    </location>
</feature>
<sequence length="300" mass="35533">MNIKFLKKCVKDIKVKNRIDEDVEVVNDSPLEMIGKGKQGAVFKVNDNICVKVFGNTEDCDREYYALSLGQHTELFPKVHHKGPLYIAMDIITGVDLREYLQSQPLSKELSIKLIDMLITFKKIGYERIDHHKRQVYLQEDGSLKVIDVARTVWRDRVYPYPRKLLNSLGNENKAMFLSHVEELAPELYNEWLHYIRMEEIAVEIYQLLLETDDVETKKKVKIDMKQLLTTKDEKRYVVLMAGLMHKVFKEQWVKTMLARGDDTNKIIKKVNKYWDNQKLKNKREKESEKNKRKKRKKKD</sequence>
<accession>A0ABZ2CA53</accession>
<dbReference type="RefSeq" id="WP_338447750.1">
    <property type="nucleotide sequence ID" value="NZ_CP137640.1"/>
</dbReference>
<dbReference type="Gene3D" id="1.10.510.10">
    <property type="entry name" value="Transferase(Phosphotransferase) domain 1"/>
    <property type="match status" value="1"/>
</dbReference>
<feature type="compositionally biased region" description="Basic residues" evidence="1">
    <location>
        <begin position="291"/>
        <end position="300"/>
    </location>
</feature>